<evidence type="ECO:0000313" key="1">
    <source>
        <dbReference type="EMBL" id="KKN62898.1"/>
    </source>
</evidence>
<dbReference type="EMBL" id="LAZR01000608">
    <property type="protein sequence ID" value="KKN62898.1"/>
    <property type="molecule type" value="Genomic_DNA"/>
</dbReference>
<accession>A0A0F9VAR1</accession>
<proteinExistence type="predicted"/>
<dbReference type="AlphaFoldDB" id="A0A0F9VAR1"/>
<name>A0A0F9VAR1_9ZZZZ</name>
<sequence length="59" mass="7002">CDNYSKYRKATTRVDRLAYFHEYRMCCELFGMSPSSRSKLEVKTTIDEPSKMEKLLSEK</sequence>
<gene>
    <name evidence="1" type="ORF">LCGC14_0507100</name>
</gene>
<comment type="caution">
    <text evidence="1">The sequence shown here is derived from an EMBL/GenBank/DDBJ whole genome shotgun (WGS) entry which is preliminary data.</text>
</comment>
<protein>
    <submittedName>
        <fullName evidence="1">Uncharacterized protein</fullName>
    </submittedName>
</protein>
<organism evidence="1">
    <name type="scientific">marine sediment metagenome</name>
    <dbReference type="NCBI Taxonomy" id="412755"/>
    <lineage>
        <taxon>unclassified sequences</taxon>
        <taxon>metagenomes</taxon>
        <taxon>ecological metagenomes</taxon>
    </lineage>
</organism>
<reference evidence="1" key="1">
    <citation type="journal article" date="2015" name="Nature">
        <title>Complex archaea that bridge the gap between prokaryotes and eukaryotes.</title>
        <authorList>
            <person name="Spang A."/>
            <person name="Saw J.H."/>
            <person name="Jorgensen S.L."/>
            <person name="Zaremba-Niedzwiedzka K."/>
            <person name="Martijn J."/>
            <person name="Lind A.E."/>
            <person name="van Eijk R."/>
            <person name="Schleper C."/>
            <person name="Guy L."/>
            <person name="Ettema T.J."/>
        </authorList>
    </citation>
    <scope>NUCLEOTIDE SEQUENCE</scope>
</reference>
<feature type="non-terminal residue" evidence="1">
    <location>
        <position position="1"/>
    </location>
</feature>